<evidence type="ECO:0000313" key="2">
    <source>
        <dbReference type="Proteomes" id="UP001064048"/>
    </source>
</evidence>
<organism evidence="1 2">
    <name type="scientific">Choristoneura fumiferana</name>
    <name type="common">Spruce budworm moth</name>
    <name type="synonym">Archips fumiferana</name>
    <dbReference type="NCBI Taxonomy" id="7141"/>
    <lineage>
        <taxon>Eukaryota</taxon>
        <taxon>Metazoa</taxon>
        <taxon>Ecdysozoa</taxon>
        <taxon>Arthropoda</taxon>
        <taxon>Hexapoda</taxon>
        <taxon>Insecta</taxon>
        <taxon>Pterygota</taxon>
        <taxon>Neoptera</taxon>
        <taxon>Endopterygota</taxon>
        <taxon>Lepidoptera</taxon>
        <taxon>Glossata</taxon>
        <taxon>Ditrysia</taxon>
        <taxon>Tortricoidea</taxon>
        <taxon>Tortricidae</taxon>
        <taxon>Tortricinae</taxon>
        <taxon>Choristoneura</taxon>
    </lineage>
</organism>
<proteinExistence type="predicted"/>
<evidence type="ECO:0000313" key="1">
    <source>
        <dbReference type="EMBL" id="KAI8421343.1"/>
    </source>
</evidence>
<sequence length="421" mass="45485">MCVCAAQAAGVFLELKTSVLGAVHQEPTPDLQPDTLHALSALLLAQAQEVIAYKCIRDTFAPRWGKRGYSVSRLGNVGALGLVADEMKESMVARVCGQCEELYTDAARLMAREPQRALWDRDWPALVAAKQQAFRGLAQLYQSLVCRANKAVGEEIARLQVAVDQLRAAASRLPQAPLLADQLTRATRHLAEANKDNDFIYHERVPDARQLEPVGRAAVAKALPVPARWTAAPPAGRDLFAALLPAAAHRALSAAQTRRVEAVAQEVNGLRDATQLLNSILASLNLPACVEQQQGEELPESIVSRARGVREAGGAGALRALMEELPQLLQRNRDILDEAERMLREEEDADAALRAQFGARWAARPRRSSPRPSAPTPPSTARSSTTRCAPTPSCSRSSRSTRRCVSGPGVGVAGDTIYRPA</sequence>
<reference evidence="1 2" key="1">
    <citation type="journal article" date="2022" name="Genome Biol. Evol.">
        <title>The Spruce Budworm Genome: Reconstructing the Evolutionary History of Antifreeze Proteins.</title>
        <authorList>
            <person name="Beliveau C."/>
            <person name="Gagne P."/>
            <person name="Picq S."/>
            <person name="Vernygora O."/>
            <person name="Keeling C.I."/>
            <person name="Pinkney K."/>
            <person name="Doucet D."/>
            <person name="Wen F."/>
            <person name="Johnston J.S."/>
            <person name="Maaroufi H."/>
            <person name="Boyle B."/>
            <person name="Laroche J."/>
            <person name="Dewar K."/>
            <person name="Juretic N."/>
            <person name="Blackburn G."/>
            <person name="Nisole A."/>
            <person name="Brunet B."/>
            <person name="Brandao M."/>
            <person name="Lumley L."/>
            <person name="Duan J."/>
            <person name="Quan G."/>
            <person name="Lucarotti C.J."/>
            <person name="Roe A.D."/>
            <person name="Sperling F.A.H."/>
            <person name="Levesque R.C."/>
            <person name="Cusson M."/>
        </authorList>
    </citation>
    <scope>NUCLEOTIDE SEQUENCE [LARGE SCALE GENOMIC DNA]</scope>
    <source>
        <strain evidence="1">Glfc:IPQL:Cfum</strain>
    </source>
</reference>
<comment type="caution">
    <text evidence="1">The sequence shown here is derived from an EMBL/GenBank/DDBJ whole genome shotgun (WGS) entry which is preliminary data.</text>
</comment>
<name>A0ACC0JB33_CHOFU</name>
<gene>
    <name evidence="1" type="ORF">MSG28_008358</name>
</gene>
<dbReference type="Proteomes" id="UP001064048">
    <property type="component" value="Chromosome 13"/>
</dbReference>
<keyword evidence="2" id="KW-1185">Reference proteome</keyword>
<dbReference type="EMBL" id="CM046113">
    <property type="protein sequence ID" value="KAI8421343.1"/>
    <property type="molecule type" value="Genomic_DNA"/>
</dbReference>
<protein>
    <submittedName>
        <fullName evidence="1">Uncharacterized protein</fullName>
    </submittedName>
</protein>
<accession>A0ACC0JB33</accession>